<dbReference type="PANTHER" id="PTHR28139:SF1">
    <property type="entry name" value="UPF0768 PROTEIN YBL029C-A"/>
    <property type="match status" value="1"/>
</dbReference>
<reference evidence="2" key="2">
    <citation type="submission" date="2020-11" db="EMBL/GenBank/DDBJ databases">
        <authorList>
            <consortium name="DOE Joint Genome Institute"/>
            <person name="Kuo A."/>
            <person name="Miyauchi S."/>
            <person name="Kiss E."/>
            <person name="Drula E."/>
            <person name="Kohler A."/>
            <person name="Sanchez-Garcia M."/>
            <person name="Andreopoulos B."/>
            <person name="Barry K.W."/>
            <person name="Bonito G."/>
            <person name="Buee M."/>
            <person name="Carver A."/>
            <person name="Chen C."/>
            <person name="Cichocki N."/>
            <person name="Clum A."/>
            <person name="Culley D."/>
            <person name="Crous P.W."/>
            <person name="Fauchery L."/>
            <person name="Girlanda M."/>
            <person name="Hayes R."/>
            <person name="Keri Z."/>
            <person name="Labutti K."/>
            <person name="Lipzen A."/>
            <person name="Lombard V."/>
            <person name="Magnuson J."/>
            <person name="Maillard F."/>
            <person name="Morin E."/>
            <person name="Murat C."/>
            <person name="Nolan M."/>
            <person name="Ohm R."/>
            <person name="Pangilinan J."/>
            <person name="Pereira M."/>
            <person name="Perotto S."/>
            <person name="Peter M."/>
            <person name="Riley R."/>
            <person name="Sitrit Y."/>
            <person name="Stielow B."/>
            <person name="Szollosi G."/>
            <person name="Zifcakova L."/>
            <person name="Stursova M."/>
            <person name="Spatafora J.W."/>
            <person name="Tedersoo L."/>
            <person name="Vaario L.-M."/>
            <person name="Yamada A."/>
            <person name="Yan M."/>
            <person name="Wang P."/>
            <person name="Xu J."/>
            <person name="Bruns T."/>
            <person name="Baldrian P."/>
            <person name="Vilgalys R."/>
            <person name="Henrissat B."/>
            <person name="Grigoriev I.V."/>
            <person name="Hibbett D."/>
            <person name="Nagy L.G."/>
            <person name="Martin F.M."/>
        </authorList>
    </citation>
    <scope>NUCLEOTIDE SEQUENCE</scope>
    <source>
        <strain evidence="2">UH-Tt-Lm1</strain>
    </source>
</reference>
<feature type="region of interest" description="Disordered" evidence="1">
    <location>
        <begin position="70"/>
        <end position="124"/>
    </location>
</feature>
<evidence type="ECO:0008006" key="4">
    <source>
        <dbReference type="Google" id="ProtNLM"/>
    </source>
</evidence>
<feature type="compositionally biased region" description="Pro residues" evidence="1">
    <location>
        <begin position="71"/>
        <end position="82"/>
    </location>
</feature>
<organism evidence="2 3">
    <name type="scientific">Thelephora terrestris</name>
    <dbReference type="NCBI Taxonomy" id="56493"/>
    <lineage>
        <taxon>Eukaryota</taxon>
        <taxon>Fungi</taxon>
        <taxon>Dikarya</taxon>
        <taxon>Basidiomycota</taxon>
        <taxon>Agaricomycotina</taxon>
        <taxon>Agaricomycetes</taxon>
        <taxon>Thelephorales</taxon>
        <taxon>Thelephoraceae</taxon>
        <taxon>Thelephora</taxon>
    </lineage>
</organism>
<sequence>MDFFGFGQSIKQDDGQMPRVCPRCHNAAVVSAKKKTTFELFCVPIFPLSSKRVWACGICHWMVPIQQGWEPPFPGLQGPPPGQWQQSPHPSPGQWQQGPAPGQFQPGYNPAYPPALPEGRPPNK</sequence>
<proteinExistence type="predicted"/>
<keyword evidence="3" id="KW-1185">Reference proteome</keyword>
<dbReference type="AlphaFoldDB" id="A0A9P6LAU4"/>
<dbReference type="Proteomes" id="UP000736335">
    <property type="component" value="Unassembled WGS sequence"/>
</dbReference>
<name>A0A9P6LAU4_9AGAM</name>
<reference evidence="2" key="1">
    <citation type="journal article" date="2020" name="Nat. Commun.">
        <title>Large-scale genome sequencing of mycorrhizal fungi provides insights into the early evolution of symbiotic traits.</title>
        <authorList>
            <person name="Miyauchi S."/>
            <person name="Kiss E."/>
            <person name="Kuo A."/>
            <person name="Drula E."/>
            <person name="Kohler A."/>
            <person name="Sanchez-Garcia M."/>
            <person name="Morin E."/>
            <person name="Andreopoulos B."/>
            <person name="Barry K.W."/>
            <person name="Bonito G."/>
            <person name="Buee M."/>
            <person name="Carver A."/>
            <person name="Chen C."/>
            <person name="Cichocki N."/>
            <person name="Clum A."/>
            <person name="Culley D."/>
            <person name="Crous P.W."/>
            <person name="Fauchery L."/>
            <person name="Girlanda M."/>
            <person name="Hayes R.D."/>
            <person name="Keri Z."/>
            <person name="LaButti K."/>
            <person name="Lipzen A."/>
            <person name="Lombard V."/>
            <person name="Magnuson J."/>
            <person name="Maillard F."/>
            <person name="Murat C."/>
            <person name="Nolan M."/>
            <person name="Ohm R.A."/>
            <person name="Pangilinan J."/>
            <person name="Pereira M.F."/>
            <person name="Perotto S."/>
            <person name="Peter M."/>
            <person name="Pfister S."/>
            <person name="Riley R."/>
            <person name="Sitrit Y."/>
            <person name="Stielow J.B."/>
            <person name="Szollosi G."/>
            <person name="Zifcakova L."/>
            <person name="Stursova M."/>
            <person name="Spatafora J.W."/>
            <person name="Tedersoo L."/>
            <person name="Vaario L.M."/>
            <person name="Yamada A."/>
            <person name="Yan M."/>
            <person name="Wang P."/>
            <person name="Xu J."/>
            <person name="Bruns T."/>
            <person name="Baldrian P."/>
            <person name="Vilgalys R."/>
            <person name="Dunand C."/>
            <person name="Henrissat B."/>
            <person name="Grigoriev I.V."/>
            <person name="Hibbett D."/>
            <person name="Nagy L.G."/>
            <person name="Martin F.M."/>
        </authorList>
    </citation>
    <scope>NUCLEOTIDE SEQUENCE</scope>
    <source>
        <strain evidence="2">UH-Tt-Lm1</strain>
    </source>
</reference>
<feature type="compositionally biased region" description="Pro residues" evidence="1">
    <location>
        <begin position="111"/>
        <end position="124"/>
    </location>
</feature>
<dbReference type="PANTHER" id="PTHR28139">
    <property type="entry name" value="UPF0768 PROTEIN YBL029C-A"/>
    <property type="match status" value="1"/>
</dbReference>
<protein>
    <recommendedName>
        <fullName evidence="4">Zinc-ribbon 15 domain-containing protein</fullName>
    </recommendedName>
</protein>
<dbReference type="OrthoDB" id="5545479at2759"/>
<evidence type="ECO:0000256" key="1">
    <source>
        <dbReference type="SAM" id="MobiDB-lite"/>
    </source>
</evidence>
<gene>
    <name evidence="2" type="ORF">BJ322DRAFT_563332</name>
</gene>
<evidence type="ECO:0000313" key="3">
    <source>
        <dbReference type="Proteomes" id="UP000736335"/>
    </source>
</evidence>
<accession>A0A9P6LAU4</accession>
<feature type="compositionally biased region" description="Low complexity" evidence="1">
    <location>
        <begin position="83"/>
        <end position="107"/>
    </location>
</feature>
<comment type="caution">
    <text evidence="2">The sequence shown here is derived from an EMBL/GenBank/DDBJ whole genome shotgun (WGS) entry which is preliminary data.</text>
</comment>
<dbReference type="EMBL" id="WIUZ02000003">
    <property type="protein sequence ID" value="KAF9789869.1"/>
    <property type="molecule type" value="Genomic_DNA"/>
</dbReference>
<evidence type="ECO:0000313" key="2">
    <source>
        <dbReference type="EMBL" id="KAF9789869.1"/>
    </source>
</evidence>